<organism evidence="2 3">
    <name type="scientific">Synaphobranchus kaupii</name>
    <name type="common">Kaup's arrowtooth eel</name>
    <dbReference type="NCBI Taxonomy" id="118154"/>
    <lineage>
        <taxon>Eukaryota</taxon>
        <taxon>Metazoa</taxon>
        <taxon>Chordata</taxon>
        <taxon>Craniata</taxon>
        <taxon>Vertebrata</taxon>
        <taxon>Euteleostomi</taxon>
        <taxon>Actinopterygii</taxon>
        <taxon>Neopterygii</taxon>
        <taxon>Teleostei</taxon>
        <taxon>Anguilliformes</taxon>
        <taxon>Synaphobranchidae</taxon>
        <taxon>Synaphobranchus</taxon>
    </lineage>
</organism>
<dbReference type="EMBL" id="JAINUF010000002">
    <property type="protein sequence ID" value="KAJ8374213.1"/>
    <property type="molecule type" value="Genomic_DNA"/>
</dbReference>
<dbReference type="AlphaFoldDB" id="A0A9Q1G2E1"/>
<comment type="caution">
    <text evidence="2">The sequence shown here is derived from an EMBL/GenBank/DDBJ whole genome shotgun (WGS) entry which is preliminary data.</text>
</comment>
<protein>
    <submittedName>
        <fullName evidence="2">Uncharacterized protein</fullName>
    </submittedName>
</protein>
<gene>
    <name evidence="2" type="ORF">SKAU_G00047930</name>
</gene>
<accession>A0A9Q1G2E1</accession>
<evidence type="ECO:0000313" key="2">
    <source>
        <dbReference type="EMBL" id="KAJ8374213.1"/>
    </source>
</evidence>
<feature type="region of interest" description="Disordered" evidence="1">
    <location>
        <begin position="31"/>
        <end position="55"/>
    </location>
</feature>
<evidence type="ECO:0000313" key="3">
    <source>
        <dbReference type="Proteomes" id="UP001152622"/>
    </source>
</evidence>
<dbReference type="Proteomes" id="UP001152622">
    <property type="component" value="Chromosome 2"/>
</dbReference>
<name>A0A9Q1G2E1_SYNKA</name>
<sequence length="234" mass="25916">MEEEQGFRRVVLSSPAVHPLNVAIEMLGWSTRPEGSTPDEFRARGGFESSPPLPQGTAQLLSEYRRREINKYRAAAVGVRKREDTVGLRKGIATEDPAANCRAPGHETVQSRWDCKHLNDQRGRYDAERRGTSQMNPTVGSFVPSTLVLTVKNRTSGASSRPRRLDRTLHCSLVPCGVTTRSVAHDPSNQKETCCPRVPPPAPALSWTHTRVGRGRTTHVWRGEGEDNTLRGAM</sequence>
<keyword evidence="3" id="KW-1185">Reference proteome</keyword>
<evidence type="ECO:0000256" key="1">
    <source>
        <dbReference type="SAM" id="MobiDB-lite"/>
    </source>
</evidence>
<proteinExistence type="predicted"/>
<reference evidence="2" key="1">
    <citation type="journal article" date="2023" name="Science">
        <title>Genome structures resolve the early diversification of teleost fishes.</title>
        <authorList>
            <person name="Parey E."/>
            <person name="Louis A."/>
            <person name="Montfort J."/>
            <person name="Bouchez O."/>
            <person name="Roques C."/>
            <person name="Iampietro C."/>
            <person name="Lluch J."/>
            <person name="Castinel A."/>
            <person name="Donnadieu C."/>
            <person name="Desvignes T."/>
            <person name="Floi Bucao C."/>
            <person name="Jouanno E."/>
            <person name="Wen M."/>
            <person name="Mejri S."/>
            <person name="Dirks R."/>
            <person name="Jansen H."/>
            <person name="Henkel C."/>
            <person name="Chen W.J."/>
            <person name="Zahm M."/>
            <person name="Cabau C."/>
            <person name="Klopp C."/>
            <person name="Thompson A.W."/>
            <person name="Robinson-Rechavi M."/>
            <person name="Braasch I."/>
            <person name="Lecointre G."/>
            <person name="Bobe J."/>
            <person name="Postlethwait J.H."/>
            <person name="Berthelot C."/>
            <person name="Roest Crollius H."/>
            <person name="Guiguen Y."/>
        </authorList>
    </citation>
    <scope>NUCLEOTIDE SEQUENCE</scope>
    <source>
        <strain evidence="2">WJC10195</strain>
    </source>
</reference>